<dbReference type="Pfam" id="PF02602">
    <property type="entry name" value="HEM4"/>
    <property type="match status" value="1"/>
</dbReference>
<keyword evidence="3" id="KW-1185">Reference proteome</keyword>
<protein>
    <submittedName>
        <fullName evidence="2">Uroporphyrinogen-III synthase</fullName>
    </submittedName>
</protein>
<evidence type="ECO:0000313" key="2">
    <source>
        <dbReference type="EMBL" id="MCU7693646.1"/>
    </source>
</evidence>
<proteinExistence type="predicted"/>
<dbReference type="PANTHER" id="PTHR12390:SF0">
    <property type="entry name" value="UROPORPHYRINOGEN-III SYNTHASE"/>
    <property type="match status" value="1"/>
</dbReference>
<accession>A0AAE3INM7</accession>
<dbReference type="InterPro" id="IPR003754">
    <property type="entry name" value="4pyrrol_synth_uPrphyn_synth"/>
</dbReference>
<dbReference type="InterPro" id="IPR039793">
    <property type="entry name" value="UROS/Hem4"/>
</dbReference>
<dbReference type="PANTHER" id="PTHR12390">
    <property type="entry name" value="UROPORPHYRINOGEN III SYNTHASE"/>
    <property type="match status" value="1"/>
</dbReference>
<dbReference type="InterPro" id="IPR036108">
    <property type="entry name" value="4pyrrol_syn_uPrphyn_synt_sf"/>
</dbReference>
<dbReference type="Proteomes" id="UP001209317">
    <property type="component" value="Unassembled WGS sequence"/>
</dbReference>
<name>A0AAE3INM7_9BACT</name>
<dbReference type="CDD" id="cd06578">
    <property type="entry name" value="HemD"/>
    <property type="match status" value="1"/>
</dbReference>
<dbReference type="SUPFAM" id="SSF69618">
    <property type="entry name" value="HemD-like"/>
    <property type="match status" value="1"/>
</dbReference>
<evidence type="ECO:0000313" key="3">
    <source>
        <dbReference type="Proteomes" id="UP001209317"/>
    </source>
</evidence>
<comment type="caution">
    <text evidence="2">The sequence shown here is derived from an EMBL/GenBank/DDBJ whole genome shotgun (WGS) entry which is preliminary data.</text>
</comment>
<dbReference type="Gene3D" id="3.40.50.10090">
    <property type="match status" value="2"/>
</dbReference>
<organism evidence="2 3">
    <name type="scientific">Haoranjiania flava</name>
    <dbReference type="NCBI Taxonomy" id="1856322"/>
    <lineage>
        <taxon>Bacteria</taxon>
        <taxon>Pseudomonadati</taxon>
        <taxon>Bacteroidota</taxon>
        <taxon>Chitinophagia</taxon>
        <taxon>Chitinophagales</taxon>
        <taxon>Chitinophagaceae</taxon>
        <taxon>Haoranjiania</taxon>
    </lineage>
</organism>
<dbReference type="GO" id="GO:0005829">
    <property type="term" value="C:cytosol"/>
    <property type="evidence" value="ECO:0007669"/>
    <property type="project" value="TreeGrafter"/>
</dbReference>
<dbReference type="RefSeq" id="WP_263037133.1">
    <property type="nucleotide sequence ID" value="NZ_JAOTPL010000003.1"/>
</dbReference>
<sequence length="232" mass="25463">MQSHIKILSTKVLSPASAAMLENKGASVFQHNFIKTESILTDADAGLVNSLAQQGLHVIFTSANAVYAVAEKLQFQPKWKVFCINGKTRKTIEKLFTKVQILDSSPTGELLAEKILAHSDVRHIVFFSGSRRLDTIPGALMHAGFNLQEIVVYKTSLTPVLLDENFSGILFFSPSGVESYFSVNRISKETALFSIGPSTTKALKNYSGNISECSFPSEEELVDIAYGYFFPG</sequence>
<dbReference type="EMBL" id="JAOTPL010000003">
    <property type="protein sequence ID" value="MCU7693646.1"/>
    <property type="molecule type" value="Genomic_DNA"/>
</dbReference>
<gene>
    <name evidence="2" type="ORF">OD355_03845</name>
</gene>
<evidence type="ECO:0000259" key="1">
    <source>
        <dbReference type="Pfam" id="PF02602"/>
    </source>
</evidence>
<reference evidence="2" key="1">
    <citation type="submission" date="2022-10" db="EMBL/GenBank/DDBJ databases">
        <authorList>
            <person name="Kim H.S."/>
            <person name="Kim J.-S."/>
            <person name="Suh M.K."/>
            <person name="Eom M.K."/>
            <person name="Lee J.-S."/>
        </authorList>
    </citation>
    <scope>NUCLEOTIDE SEQUENCE</scope>
    <source>
        <strain evidence="2">LIP-5</strain>
    </source>
</reference>
<dbReference type="GO" id="GO:0004852">
    <property type="term" value="F:uroporphyrinogen-III synthase activity"/>
    <property type="evidence" value="ECO:0007669"/>
    <property type="project" value="InterPro"/>
</dbReference>
<dbReference type="GO" id="GO:0006780">
    <property type="term" value="P:uroporphyrinogen III biosynthetic process"/>
    <property type="evidence" value="ECO:0007669"/>
    <property type="project" value="InterPro"/>
</dbReference>
<dbReference type="AlphaFoldDB" id="A0AAE3INM7"/>
<feature type="domain" description="Tetrapyrrole biosynthesis uroporphyrinogen III synthase" evidence="1">
    <location>
        <begin position="18"/>
        <end position="209"/>
    </location>
</feature>